<proteinExistence type="predicted"/>
<reference evidence="2" key="1">
    <citation type="submission" date="2024-04" db="EMBL/GenBank/DDBJ databases">
        <title>Phylogenomic analyses of a clade within the roseobacter group suggest taxonomic reassignments of species of the genera Aestuariivita, Citreicella, Loktanella, Nautella, Pelagibaca, Ruegeria, Thalassobius, Thiobacimonas and Tropicibacter, and the proposal o.</title>
        <authorList>
            <person name="Jeon C.O."/>
        </authorList>
    </citation>
    <scope>NUCLEOTIDE SEQUENCE [LARGE SCALE GENOMIC DNA]</scope>
    <source>
        <strain evidence="2">SS1-5</strain>
    </source>
</reference>
<dbReference type="AlphaFoldDB" id="A0AAN0MCI7"/>
<dbReference type="KEGG" id="yrh:AABB31_18505"/>
<dbReference type="EMBL" id="CP151767">
    <property type="protein sequence ID" value="WZU66952.1"/>
    <property type="molecule type" value="Genomic_DNA"/>
</dbReference>
<keyword evidence="2" id="KW-1185">Reference proteome</keyword>
<dbReference type="RefSeq" id="WP_342076271.1">
    <property type="nucleotide sequence ID" value="NZ_CP151767.2"/>
</dbReference>
<protein>
    <recommendedName>
        <fullName evidence="3">STAS domain-containing protein</fullName>
    </recommendedName>
</protein>
<name>A0AAN0MCI7_9RHOB</name>
<organism evidence="1 2">
    <name type="scientific">Yoonia rhodophyticola</name>
    <dbReference type="NCBI Taxonomy" id="3137370"/>
    <lineage>
        <taxon>Bacteria</taxon>
        <taxon>Pseudomonadati</taxon>
        <taxon>Pseudomonadota</taxon>
        <taxon>Alphaproteobacteria</taxon>
        <taxon>Rhodobacterales</taxon>
        <taxon>Paracoccaceae</taxon>
        <taxon>Yoonia</taxon>
    </lineage>
</organism>
<evidence type="ECO:0008006" key="3">
    <source>
        <dbReference type="Google" id="ProtNLM"/>
    </source>
</evidence>
<evidence type="ECO:0000313" key="1">
    <source>
        <dbReference type="EMBL" id="WZU66952.1"/>
    </source>
</evidence>
<sequence>MKLEDCQALHAFLSQSQADGIALNAANVTRLPGLAAQLIDFAARQWTANDLPFVVAQPNEGFIDSLETMGFQDLLFTMGAAQ</sequence>
<evidence type="ECO:0000313" key="2">
    <source>
        <dbReference type="Proteomes" id="UP001470809"/>
    </source>
</evidence>
<gene>
    <name evidence="1" type="ORF">AABB31_18505</name>
</gene>
<reference evidence="1 2" key="2">
    <citation type="submission" date="2024-08" db="EMBL/GenBank/DDBJ databases">
        <title>Phylogenomic analyses of a clade within the roseobacter group suggest taxonomic reassignments of species of the genera Aestuariivita, Citreicella, Loktanella, Nautella, Pelagibaca, Ruegeria, Thalassobius, Thiobacimonas and Tropicibacter, and the proposal o.</title>
        <authorList>
            <person name="Jeon C.O."/>
        </authorList>
    </citation>
    <scope>NUCLEOTIDE SEQUENCE [LARGE SCALE GENOMIC DNA]</scope>
    <source>
        <strain evidence="1 2">SS1-5</strain>
    </source>
</reference>
<dbReference type="Proteomes" id="UP001470809">
    <property type="component" value="Chromosome"/>
</dbReference>
<accession>A0AAN0MCI7</accession>